<name>A0A494X4B3_9BURK</name>
<evidence type="ECO:0000313" key="4">
    <source>
        <dbReference type="EMBL" id="RKP45527.1"/>
    </source>
</evidence>
<dbReference type="RefSeq" id="WP_121280040.1">
    <property type="nucleotide sequence ID" value="NZ_RBZV01000009.1"/>
</dbReference>
<dbReference type="CDD" id="cd06333">
    <property type="entry name" value="PBP1_ABC_RPA1789-like"/>
    <property type="match status" value="1"/>
</dbReference>
<evidence type="ECO:0000259" key="3">
    <source>
        <dbReference type="Pfam" id="PF13458"/>
    </source>
</evidence>
<dbReference type="SUPFAM" id="SSF53822">
    <property type="entry name" value="Periplasmic binding protein-like I"/>
    <property type="match status" value="1"/>
</dbReference>
<organism evidence="4 5">
    <name type="scientific">Trinickia fusca</name>
    <dbReference type="NCBI Taxonomy" id="2419777"/>
    <lineage>
        <taxon>Bacteria</taxon>
        <taxon>Pseudomonadati</taxon>
        <taxon>Pseudomonadota</taxon>
        <taxon>Betaproteobacteria</taxon>
        <taxon>Burkholderiales</taxon>
        <taxon>Burkholderiaceae</taxon>
        <taxon>Trinickia</taxon>
    </lineage>
</organism>
<dbReference type="InterPro" id="IPR028081">
    <property type="entry name" value="Leu-bd"/>
</dbReference>
<reference evidence="4 5" key="1">
    <citation type="submission" date="2018-10" db="EMBL/GenBank/DDBJ databases">
        <title>Paraburkholderia sp. 7MK8-2, isolated from soil.</title>
        <authorList>
            <person name="Gao Z.-H."/>
            <person name="Qiu L.-H."/>
        </authorList>
    </citation>
    <scope>NUCLEOTIDE SEQUENCE [LARGE SCALE GENOMIC DNA]</scope>
    <source>
        <strain evidence="4 5">7MK8-2</strain>
    </source>
</reference>
<dbReference type="Proteomes" id="UP000280434">
    <property type="component" value="Unassembled WGS sequence"/>
</dbReference>
<evidence type="ECO:0000313" key="5">
    <source>
        <dbReference type="Proteomes" id="UP000280434"/>
    </source>
</evidence>
<accession>A0A494X4B3</accession>
<dbReference type="AlphaFoldDB" id="A0A494X4B3"/>
<dbReference type="PANTHER" id="PTHR30483:SF38">
    <property type="entry name" value="BLR7848 PROTEIN"/>
    <property type="match status" value="1"/>
</dbReference>
<proteinExistence type="inferred from homology"/>
<protein>
    <submittedName>
        <fullName evidence="4">ABC transporter substrate-binding protein</fullName>
    </submittedName>
</protein>
<feature type="domain" description="Leucine-binding protein" evidence="3">
    <location>
        <begin position="25"/>
        <end position="348"/>
    </location>
</feature>
<dbReference type="Pfam" id="PF13458">
    <property type="entry name" value="Peripla_BP_6"/>
    <property type="match status" value="1"/>
</dbReference>
<dbReference type="EMBL" id="RBZV01000009">
    <property type="protein sequence ID" value="RKP45527.1"/>
    <property type="molecule type" value="Genomic_DNA"/>
</dbReference>
<comment type="caution">
    <text evidence="4">The sequence shown here is derived from an EMBL/GenBank/DDBJ whole genome shotgun (WGS) entry which is preliminary data.</text>
</comment>
<comment type="similarity">
    <text evidence="1">Belongs to the leucine-binding protein family.</text>
</comment>
<dbReference type="InterPro" id="IPR028082">
    <property type="entry name" value="Peripla_BP_I"/>
</dbReference>
<evidence type="ECO:0000256" key="1">
    <source>
        <dbReference type="ARBA" id="ARBA00010062"/>
    </source>
</evidence>
<evidence type="ECO:0000256" key="2">
    <source>
        <dbReference type="ARBA" id="ARBA00022729"/>
    </source>
</evidence>
<keyword evidence="5" id="KW-1185">Reference proteome</keyword>
<dbReference type="OrthoDB" id="5290698at2"/>
<sequence>MTMKQWVRQGVALTLMCGAGVALAQVKIGVVLSATGPAASLGVPEKNTIALLPTEIGGKTVQYIVLDDGSDTGKAVQDVHKLIDEDHVDAIIGSTVTPNSIAMLDPVAAGKTPMISMAASAKIVEPMDAKRKWAFKTPQNDSLMADAIAESMQKHGVKTVGFIGFADAYGDSWLTEFTRAAGAHQLKIVGSERYARTDASVKGQALKLLSANPDAVLIAGSGTPAALPAKELKSLGYKGKVYQTHGVANNDFLRVCGKDCDGELLPAGPILVADQLADSNPVKKSATEYKTRYEGKYGAGTVSTFGGHAWDAGLMLKTAIPEALKKGQPGSEAFRAALRDQLENVKDLAISHGVMNITASNHNGLDKRARVMVQIVDGKWKLVDSE</sequence>
<dbReference type="Gene3D" id="3.40.50.2300">
    <property type="match status" value="2"/>
</dbReference>
<dbReference type="PANTHER" id="PTHR30483">
    <property type="entry name" value="LEUCINE-SPECIFIC-BINDING PROTEIN"/>
    <property type="match status" value="1"/>
</dbReference>
<dbReference type="InterPro" id="IPR051010">
    <property type="entry name" value="BCAA_transport"/>
</dbReference>
<keyword evidence="2" id="KW-0732">Signal</keyword>
<gene>
    <name evidence="4" type="ORF">D7S89_19420</name>
</gene>